<protein>
    <recommendedName>
        <fullName evidence="7">Large ribosomal subunit protein bL36m</fullName>
    </recommendedName>
    <alternativeName>
        <fullName evidence="8">39S ribosomal protein L36, mitochondrial</fullName>
    </alternativeName>
</protein>
<comment type="similarity">
    <text evidence="2">Belongs to the bacterial ribosomal protein bL36 family.</text>
</comment>
<sequence>MLAVGRLMRRAIFQGNNTMDKLLIAKLPSEINSQNFKMKAFLKLRCKDCYFIRVDGRWEVKCSQYPRHHTKQAGVLTW</sequence>
<reference evidence="9 11" key="2">
    <citation type="submission" date="2018-11" db="EMBL/GenBank/DDBJ databases">
        <authorList>
            <consortium name="Pathogen Informatics"/>
        </authorList>
    </citation>
    <scope>NUCLEOTIDE SEQUENCE [LARGE SCALE GENOMIC DNA]</scope>
</reference>
<dbReference type="PANTHER" id="PTHR46909">
    <property type="entry name" value="39S RIBOSOMAL PROTEIN L36, MITOCHONDRIAL"/>
    <property type="match status" value="1"/>
</dbReference>
<evidence type="ECO:0000313" key="9">
    <source>
        <dbReference type="EMBL" id="VDN57996.1"/>
    </source>
</evidence>
<evidence type="ECO:0000313" key="10">
    <source>
        <dbReference type="Proteomes" id="UP000038040"/>
    </source>
</evidence>
<keyword evidence="11" id="KW-1185">Reference proteome</keyword>
<gene>
    <name evidence="9" type="ORF">DME_LOCUS7969</name>
</gene>
<evidence type="ECO:0000256" key="1">
    <source>
        <dbReference type="ARBA" id="ARBA00004173"/>
    </source>
</evidence>
<evidence type="ECO:0000256" key="2">
    <source>
        <dbReference type="ARBA" id="ARBA00007645"/>
    </source>
</evidence>
<reference evidence="12" key="1">
    <citation type="submission" date="2017-02" db="UniProtKB">
        <authorList>
            <consortium name="WormBaseParasite"/>
        </authorList>
    </citation>
    <scope>IDENTIFICATION</scope>
</reference>
<dbReference type="PANTHER" id="PTHR46909:SF1">
    <property type="entry name" value="LARGE RIBOSOMAL SUBUNIT PROTEIN BL36M"/>
    <property type="match status" value="1"/>
</dbReference>
<comment type="subcellular location">
    <subcellularLocation>
        <location evidence="1">Mitochondrion</location>
    </subcellularLocation>
</comment>
<keyword evidence="3" id="KW-0809">Transit peptide</keyword>
<dbReference type="Proteomes" id="UP000038040">
    <property type="component" value="Unplaced"/>
</dbReference>
<evidence type="ECO:0000313" key="12">
    <source>
        <dbReference type="WBParaSite" id="DME_0000396401-mRNA-1"/>
    </source>
</evidence>
<dbReference type="InterPro" id="IPR035977">
    <property type="entry name" value="Ribosomal_bL36_sp"/>
</dbReference>
<name>A0A0N4UA17_DRAME</name>
<keyword evidence="5" id="KW-0496">Mitochondrion</keyword>
<proteinExistence type="inferred from homology"/>
<dbReference type="InterPro" id="IPR000473">
    <property type="entry name" value="Ribosomal_bL36"/>
</dbReference>
<dbReference type="WBParaSite" id="DME_0000396401-mRNA-1">
    <property type="protein sequence ID" value="DME_0000396401-mRNA-1"/>
    <property type="gene ID" value="DME_0000396401"/>
</dbReference>
<evidence type="ECO:0000256" key="7">
    <source>
        <dbReference type="ARBA" id="ARBA00035239"/>
    </source>
</evidence>
<keyword evidence="6" id="KW-0687">Ribonucleoprotein</keyword>
<accession>A0A0N4UA17</accession>
<dbReference type="SUPFAM" id="SSF57840">
    <property type="entry name" value="Ribosomal protein L36"/>
    <property type="match status" value="1"/>
</dbReference>
<dbReference type="Pfam" id="PF00444">
    <property type="entry name" value="Ribosomal_L36"/>
    <property type="match status" value="1"/>
</dbReference>
<evidence type="ECO:0000256" key="4">
    <source>
        <dbReference type="ARBA" id="ARBA00022980"/>
    </source>
</evidence>
<evidence type="ECO:0000313" key="11">
    <source>
        <dbReference type="Proteomes" id="UP000274756"/>
    </source>
</evidence>
<evidence type="ECO:0000256" key="5">
    <source>
        <dbReference type="ARBA" id="ARBA00023128"/>
    </source>
</evidence>
<dbReference type="OrthoDB" id="10265903at2759"/>
<dbReference type="GO" id="GO:0003735">
    <property type="term" value="F:structural constituent of ribosome"/>
    <property type="evidence" value="ECO:0007669"/>
    <property type="project" value="InterPro"/>
</dbReference>
<dbReference type="STRING" id="318479.A0A0N4UA17"/>
<dbReference type="GO" id="GO:0005762">
    <property type="term" value="C:mitochondrial large ribosomal subunit"/>
    <property type="evidence" value="ECO:0007669"/>
    <property type="project" value="TreeGrafter"/>
</dbReference>
<evidence type="ECO:0000256" key="6">
    <source>
        <dbReference type="ARBA" id="ARBA00023274"/>
    </source>
</evidence>
<evidence type="ECO:0000256" key="3">
    <source>
        <dbReference type="ARBA" id="ARBA00022946"/>
    </source>
</evidence>
<dbReference type="EMBL" id="UYYG01001164">
    <property type="protein sequence ID" value="VDN57996.1"/>
    <property type="molecule type" value="Genomic_DNA"/>
</dbReference>
<dbReference type="AlphaFoldDB" id="A0A0N4UA17"/>
<dbReference type="InterPro" id="IPR052143">
    <property type="entry name" value="Mitoribosomal_bL36m"/>
</dbReference>
<dbReference type="Proteomes" id="UP000274756">
    <property type="component" value="Unassembled WGS sequence"/>
</dbReference>
<evidence type="ECO:0000256" key="8">
    <source>
        <dbReference type="ARBA" id="ARBA00035411"/>
    </source>
</evidence>
<organism evidence="10 12">
    <name type="scientific">Dracunculus medinensis</name>
    <name type="common">Guinea worm</name>
    <dbReference type="NCBI Taxonomy" id="318479"/>
    <lineage>
        <taxon>Eukaryota</taxon>
        <taxon>Metazoa</taxon>
        <taxon>Ecdysozoa</taxon>
        <taxon>Nematoda</taxon>
        <taxon>Chromadorea</taxon>
        <taxon>Rhabditida</taxon>
        <taxon>Spirurina</taxon>
        <taxon>Dracunculoidea</taxon>
        <taxon>Dracunculidae</taxon>
        <taxon>Dracunculus</taxon>
    </lineage>
</organism>
<keyword evidence="4" id="KW-0689">Ribosomal protein</keyword>
<dbReference type="GO" id="GO:0006412">
    <property type="term" value="P:translation"/>
    <property type="evidence" value="ECO:0007669"/>
    <property type="project" value="InterPro"/>
</dbReference>